<keyword evidence="15" id="KW-0539">Nucleus</keyword>
<keyword evidence="8" id="KW-0399">Innate immunity</keyword>
<evidence type="ECO:0000256" key="16">
    <source>
        <dbReference type="ARBA" id="ARBA00029489"/>
    </source>
</evidence>
<dbReference type="CDD" id="cd01283">
    <property type="entry name" value="cytidine_deaminase"/>
    <property type="match status" value="1"/>
</dbReference>
<dbReference type="Pfam" id="PF18772">
    <property type="entry name" value="APOBEC2"/>
    <property type="match status" value="1"/>
</dbReference>
<evidence type="ECO:0000256" key="6">
    <source>
        <dbReference type="ARBA" id="ARBA00022490"/>
    </source>
</evidence>
<name>A0A643C4K1_BALPH</name>
<dbReference type="GO" id="GO:0000932">
    <property type="term" value="C:P-body"/>
    <property type="evidence" value="ECO:0007669"/>
    <property type="project" value="UniProtKB-SubCell"/>
</dbReference>
<evidence type="ECO:0000256" key="9">
    <source>
        <dbReference type="ARBA" id="ARBA00022723"/>
    </source>
</evidence>
<dbReference type="Pfam" id="PF18782">
    <property type="entry name" value="NAD2"/>
    <property type="match status" value="1"/>
</dbReference>
<keyword evidence="14" id="KW-0051">Antiviral defense</keyword>
<evidence type="ECO:0000256" key="5">
    <source>
        <dbReference type="ARBA" id="ARBA00020239"/>
    </source>
</evidence>
<dbReference type="InterPro" id="IPR016192">
    <property type="entry name" value="APOBEC/CMP_deaminase_Zn-bd"/>
</dbReference>
<evidence type="ECO:0000256" key="4">
    <source>
        <dbReference type="ARBA" id="ARBA00006576"/>
    </source>
</evidence>
<evidence type="ECO:0000256" key="14">
    <source>
        <dbReference type="ARBA" id="ARBA00023118"/>
    </source>
</evidence>
<evidence type="ECO:0000256" key="17">
    <source>
        <dbReference type="ARBA" id="ARBA00032972"/>
    </source>
</evidence>
<protein>
    <recommendedName>
        <fullName evidence="5">DNA dC-&gt;dU-editing enzyme APOBEC-3G</fullName>
        <ecNumber evidence="16">3.5.4.38</ecNumber>
    </recommendedName>
    <alternativeName>
        <fullName evidence="17">Deoxycytidine deaminase</fullName>
    </alternativeName>
</protein>
<keyword evidence="21" id="KW-1185">Reference proteome</keyword>
<evidence type="ECO:0000313" key="20">
    <source>
        <dbReference type="EMBL" id="KAB0394942.1"/>
    </source>
</evidence>
<comment type="similarity">
    <text evidence="4">Belongs to the cytidine and deoxycytidylate deaminase family.</text>
</comment>
<evidence type="ECO:0000256" key="10">
    <source>
        <dbReference type="ARBA" id="ARBA00022737"/>
    </source>
</evidence>
<reference evidence="20 21" key="1">
    <citation type="journal article" date="2019" name="PLoS ONE">
        <title>Genomic analyses reveal an absence of contemporary introgressive admixture between fin whales and blue whales, despite known hybrids.</title>
        <authorList>
            <person name="Westbury M.V."/>
            <person name="Petersen B."/>
            <person name="Lorenzen E.D."/>
        </authorList>
    </citation>
    <scope>NUCLEOTIDE SEQUENCE [LARGE SCALE GENOMIC DNA]</scope>
    <source>
        <strain evidence="20">FinWhale-01</strain>
    </source>
</reference>
<evidence type="ECO:0000259" key="19">
    <source>
        <dbReference type="PROSITE" id="PS51747"/>
    </source>
</evidence>
<evidence type="ECO:0000256" key="15">
    <source>
        <dbReference type="ARBA" id="ARBA00023242"/>
    </source>
</evidence>
<evidence type="ECO:0000256" key="18">
    <source>
        <dbReference type="ARBA" id="ARBA00049114"/>
    </source>
</evidence>
<evidence type="ECO:0000313" key="21">
    <source>
        <dbReference type="Proteomes" id="UP000437017"/>
    </source>
</evidence>
<comment type="caution">
    <text evidence="20">The sequence shown here is derived from an EMBL/GenBank/DDBJ whole genome shotgun (WGS) entry which is preliminary data.</text>
</comment>
<gene>
    <name evidence="20" type="ORF">E2I00_013080</name>
</gene>
<comment type="catalytic activity">
    <reaction evidence="18">
        <text>a 2'-deoxycytidine in single-stranded DNA + H2O + H(+) = a 2'-deoxyuridine in single-stranded DNA + NH4(+)</text>
        <dbReference type="Rhea" id="RHEA:50948"/>
        <dbReference type="Rhea" id="RHEA-COMP:12846"/>
        <dbReference type="Rhea" id="RHEA-COMP:12847"/>
        <dbReference type="ChEBI" id="CHEBI:15377"/>
        <dbReference type="ChEBI" id="CHEBI:15378"/>
        <dbReference type="ChEBI" id="CHEBI:28938"/>
        <dbReference type="ChEBI" id="CHEBI:85452"/>
        <dbReference type="ChEBI" id="CHEBI:133902"/>
        <dbReference type="EC" id="3.5.4.38"/>
    </reaction>
</comment>
<keyword evidence="11" id="KW-0378">Hydrolase</keyword>
<dbReference type="GO" id="GO:0051607">
    <property type="term" value="P:defense response to virus"/>
    <property type="evidence" value="ECO:0007669"/>
    <property type="project" value="UniProtKB-KW"/>
</dbReference>
<keyword evidence="12" id="KW-0862">Zinc</keyword>
<dbReference type="AlphaFoldDB" id="A0A643C4K1"/>
<dbReference type="PANTHER" id="PTHR13857:SF20">
    <property type="entry name" value="DNA DC-DU-EDITING ENZYME APOBEC-3G"/>
    <property type="match status" value="1"/>
</dbReference>
<evidence type="ECO:0000256" key="13">
    <source>
        <dbReference type="ARBA" id="ARBA00022859"/>
    </source>
</evidence>
<dbReference type="GO" id="GO:0005634">
    <property type="term" value="C:nucleus"/>
    <property type="evidence" value="ECO:0007669"/>
    <property type="project" value="UniProtKB-SubCell"/>
</dbReference>
<organism evidence="20 21">
    <name type="scientific">Balaenoptera physalus</name>
    <name type="common">Fin whale</name>
    <name type="synonym">Balaena physalus</name>
    <dbReference type="NCBI Taxonomy" id="9770"/>
    <lineage>
        <taxon>Eukaryota</taxon>
        <taxon>Metazoa</taxon>
        <taxon>Chordata</taxon>
        <taxon>Craniata</taxon>
        <taxon>Vertebrata</taxon>
        <taxon>Euteleostomi</taxon>
        <taxon>Mammalia</taxon>
        <taxon>Eutheria</taxon>
        <taxon>Laurasiatheria</taxon>
        <taxon>Artiodactyla</taxon>
        <taxon>Whippomorpha</taxon>
        <taxon>Cetacea</taxon>
        <taxon>Mysticeti</taxon>
        <taxon>Balaenopteridae</taxon>
        <taxon>Balaenoptera</taxon>
    </lineage>
</organism>
<dbReference type="Gene3D" id="3.40.140.10">
    <property type="entry name" value="Cytidine Deaminase, domain 2"/>
    <property type="match status" value="2"/>
</dbReference>
<dbReference type="Proteomes" id="UP000437017">
    <property type="component" value="Unassembled WGS sequence"/>
</dbReference>
<dbReference type="GO" id="GO:0070383">
    <property type="term" value="P:DNA cytosine deamination"/>
    <property type="evidence" value="ECO:0007669"/>
    <property type="project" value="TreeGrafter"/>
</dbReference>
<accession>A0A643C4K1</accession>
<dbReference type="GO" id="GO:0045087">
    <property type="term" value="P:innate immune response"/>
    <property type="evidence" value="ECO:0007669"/>
    <property type="project" value="UniProtKB-KW"/>
</dbReference>
<dbReference type="GO" id="GO:0008270">
    <property type="term" value="F:zinc ion binding"/>
    <property type="evidence" value="ECO:0007669"/>
    <property type="project" value="InterPro"/>
</dbReference>
<comment type="cofactor">
    <cofactor evidence="1">
        <name>Zn(2+)</name>
        <dbReference type="ChEBI" id="CHEBI:29105"/>
    </cofactor>
</comment>
<dbReference type="PANTHER" id="PTHR13857">
    <property type="entry name" value="MRNA EDITING ENZYME"/>
    <property type="match status" value="1"/>
</dbReference>
<evidence type="ECO:0000256" key="1">
    <source>
        <dbReference type="ARBA" id="ARBA00001947"/>
    </source>
</evidence>
<sequence>MNQIRARKTYLCYKVEILDGDAWVPLDENKGFVHNKGANQPGQPCHAELYFLDRIRSWNLDRGLHYRLTCFISWTPCHTCAQNLATFLGENSHVSLHIFASRIYSLPGYRAGLRTLQAAGAQIAIMTSKGQHGSPGGGAVAGRGLREVARKGPVAPTLPQTGTHLSLSCSISEFEHCWETFVDHQGRPFQPWDDLEVVSQHLCEKLQAILQSLLCVTCSLLGRQLHPFLPFSYAAKLKDGRQPL</sequence>
<keyword evidence="6" id="KW-0963">Cytoplasm</keyword>
<dbReference type="SUPFAM" id="SSF53927">
    <property type="entry name" value="Cytidine deaminase-like"/>
    <property type="match status" value="1"/>
</dbReference>
<dbReference type="GO" id="GO:0045869">
    <property type="term" value="P:negative regulation of single stranded viral RNA replication via double stranded DNA intermediate"/>
    <property type="evidence" value="ECO:0007669"/>
    <property type="project" value="TreeGrafter"/>
</dbReference>
<dbReference type="InterPro" id="IPR050610">
    <property type="entry name" value="APOBEC_Cyt_Deaminase"/>
</dbReference>
<evidence type="ECO:0000256" key="2">
    <source>
        <dbReference type="ARBA" id="ARBA00004123"/>
    </source>
</evidence>
<evidence type="ECO:0000256" key="11">
    <source>
        <dbReference type="ARBA" id="ARBA00022801"/>
    </source>
</evidence>
<dbReference type="EMBL" id="SGJD01002643">
    <property type="protein sequence ID" value="KAB0394942.1"/>
    <property type="molecule type" value="Genomic_DNA"/>
</dbReference>
<dbReference type="GO" id="GO:0003723">
    <property type="term" value="F:RNA binding"/>
    <property type="evidence" value="ECO:0007669"/>
    <property type="project" value="TreeGrafter"/>
</dbReference>
<evidence type="ECO:0000256" key="12">
    <source>
        <dbReference type="ARBA" id="ARBA00022833"/>
    </source>
</evidence>
<dbReference type="PROSITE" id="PS00903">
    <property type="entry name" value="CYT_DCMP_DEAMINASES_1"/>
    <property type="match status" value="1"/>
</dbReference>
<dbReference type="PROSITE" id="PS51747">
    <property type="entry name" value="CYT_DCMP_DEAMINASES_2"/>
    <property type="match status" value="1"/>
</dbReference>
<proteinExistence type="inferred from homology"/>
<dbReference type="InterPro" id="IPR002125">
    <property type="entry name" value="CMP_dCMP_dom"/>
</dbReference>
<evidence type="ECO:0000256" key="7">
    <source>
        <dbReference type="ARBA" id="ARBA00022553"/>
    </source>
</evidence>
<keyword evidence="13" id="KW-0391">Immunity</keyword>
<evidence type="ECO:0000256" key="3">
    <source>
        <dbReference type="ARBA" id="ARBA00004201"/>
    </source>
</evidence>
<dbReference type="InterPro" id="IPR016193">
    <property type="entry name" value="Cytidine_deaminase-like"/>
</dbReference>
<keyword evidence="7" id="KW-0597">Phosphoprotein</keyword>
<keyword evidence="10" id="KW-0677">Repeat</keyword>
<feature type="domain" description="CMP/dCMP-type deaminase" evidence="19">
    <location>
        <begin position="5"/>
        <end position="116"/>
    </location>
</feature>
<evidence type="ECO:0000256" key="8">
    <source>
        <dbReference type="ARBA" id="ARBA00022588"/>
    </source>
</evidence>
<keyword evidence="9" id="KW-0479">Metal-binding</keyword>
<dbReference type="GO" id="GO:0016554">
    <property type="term" value="P:cytidine to uridine editing"/>
    <property type="evidence" value="ECO:0007669"/>
    <property type="project" value="TreeGrafter"/>
</dbReference>
<dbReference type="EC" id="3.5.4.38" evidence="16"/>
<dbReference type="GO" id="GO:0004126">
    <property type="term" value="F:cytidine deaminase activity"/>
    <property type="evidence" value="ECO:0007669"/>
    <property type="project" value="TreeGrafter"/>
</dbReference>
<comment type="subcellular location">
    <subcellularLocation>
        <location evidence="3">Cytoplasm</location>
        <location evidence="3">P-body</location>
    </subcellularLocation>
    <subcellularLocation>
        <location evidence="2">Nucleus</location>
    </subcellularLocation>
</comment>
<dbReference type="OrthoDB" id="8676111at2759"/>